<comment type="caution">
    <text evidence="1">The sequence shown here is derived from an EMBL/GenBank/DDBJ whole genome shotgun (WGS) entry which is preliminary data.</text>
</comment>
<evidence type="ECO:0000313" key="2">
    <source>
        <dbReference type="Proteomes" id="UP000483362"/>
    </source>
</evidence>
<dbReference type="AlphaFoldDB" id="A0A6L5XDG9"/>
<protein>
    <submittedName>
        <fullName evidence="1">Uncharacterized protein</fullName>
    </submittedName>
</protein>
<gene>
    <name evidence="1" type="ORF">FYJ29_05225</name>
</gene>
<dbReference type="EMBL" id="VULT01000006">
    <property type="protein sequence ID" value="MSS17166.1"/>
    <property type="molecule type" value="Genomic_DNA"/>
</dbReference>
<name>A0A6L5XDG9_9BACT</name>
<evidence type="ECO:0000313" key="1">
    <source>
        <dbReference type="EMBL" id="MSS17166.1"/>
    </source>
</evidence>
<keyword evidence="2" id="KW-1185">Reference proteome</keyword>
<organism evidence="1 2">
    <name type="scientific">Sodaliphilus pleomorphus</name>
    <dbReference type="NCBI Taxonomy" id="2606626"/>
    <lineage>
        <taxon>Bacteria</taxon>
        <taxon>Pseudomonadati</taxon>
        <taxon>Bacteroidota</taxon>
        <taxon>Bacteroidia</taxon>
        <taxon>Bacteroidales</taxon>
        <taxon>Muribaculaceae</taxon>
        <taxon>Sodaliphilus</taxon>
    </lineage>
</organism>
<dbReference type="RefSeq" id="WP_154326583.1">
    <property type="nucleotide sequence ID" value="NZ_CP045696.1"/>
</dbReference>
<dbReference type="Proteomes" id="UP000483362">
    <property type="component" value="Unassembled WGS sequence"/>
</dbReference>
<reference evidence="1 2" key="1">
    <citation type="submission" date="2019-08" db="EMBL/GenBank/DDBJ databases">
        <title>In-depth cultivation of the pig gut microbiome towards novel bacterial diversity and tailored functional studies.</title>
        <authorList>
            <person name="Wylensek D."/>
            <person name="Hitch T.C.A."/>
            <person name="Clavel T."/>
        </authorList>
    </citation>
    <scope>NUCLEOTIDE SEQUENCE [LARGE SCALE GENOMIC DNA]</scope>
    <source>
        <strain evidence="1 2">Oil-RF-744-WCA-WT-10</strain>
    </source>
</reference>
<accession>A0A6L5XDG9</accession>
<proteinExistence type="predicted"/>
<sequence>MANTAFEPVGKNGHYKGVALSYPHGTDLEAIALMNLNYTPLLKTDKNRNTPDGGTKGFAKGIMIHVGGDYQNKAGDTFTTGLYGCFGISSGNSAIKNSFLML</sequence>